<proteinExistence type="predicted"/>
<accession>A0ABU1Y3M0</accession>
<protein>
    <submittedName>
        <fullName evidence="1">Uncharacterized protein YneR</fullName>
    </submittedName>
</protein>
<sequence>MLNLTCYLGAVRTSCIPDFPLLLNSFTIPQHFSRGSMDDMGVPGINLLMDQLSRINTSIIGPNAKTDTFHLQEALRRLTRNDVFNRNIDSIGLLFADRFYGHAGVFGYMFDQGFDPEGIERVDQVFHMLPREGCVVFLDEIRDHRNSGDYANEVMFTAIHELGHVFNLWHIEDKLNFMKTSSPDRSAYGSEAQLFTRNHRLRLHNATDPYVRPGGKPYSTWGMGGPPANNPFKETQKEQYLKLEIEILQNEFWYFEPIEMDIRLSAIVKGKVFEVPDELDPGYERFCIYITRPDGTVTKYKSTKHFCHNNGTLKISSGEGFQRDISIFGQSGGYTFEGDGLYSVECFFKPYQTWIRSNTIEVNVKSPLPRSQSYSKIKNLFSNSQTAKLLYYRSGYYSQEIIRELTQQSKKKRGGHLTANLSYALACYISKYETAGNSSKKLAALLVNNALDSGNLSLNRTKNLLKLNERMELR</sequence>
<comment type="caution">
    <text evidence="1">The sequence shown here is derived from an EMBL/GenBank/DDBJ whole genome shotgun (WGS) entry which is preliminary data.</text>
</comment>
<reference evidence="1 2" key="1">
    <citation type="submission" date="2023-07" db="EMBL/GenBank/DDBJ databases">
        <title>Sorghum-associated microbial communities from plants grown in Nebraska, USA.</title>
        <authorList>
            <person name="Schachtman D."/>
        </authorList>
    </citation>
    <scope>NUCLEOTIDE SEQUENCE [LARGE SCALE GENOMIC DNA]</scope>
    <source>
        <strain evidence="1 2">4129</strain>
    </source>
</reference>
<name>A0ABU1Y3M0_9FLAO</name>
<keyword evidence="2" id="KW-1185">Reference proteome</keyword>
<dbReference type="Proteomes" id="UP001269081">
    <property type="component" value="Unassembled WGS sequence"/>
</dbReference>
<organism evidence="1 2">
    <name type="scientific">Flavobacterium piscis</name>
    <dbReference type="NCBI Taxonomy" id="1114874"/>
    <lineage>
        <taxon>Bacteria</taxon>
        <taxon>Pseudomonadati</taxon>
        <taxon>Bacteroidota</taxon>
        <taxon>Flavobacteriia</taxon>
        <taxon>Flavobacteriales</taxon>
        <taxon>Flavobacteriaceae</taxon>
        <taxon>Flavobacterium</taxon>
    </lineage>
</organism>
<dbReference type="SUPFAM" id="SSF55486">
    <property type="entry name" value="Metalloproteases ('zincins'), catalytic domain"/>
    <property type="match status" value="1"/>
</dbReference>
<dbReference type="EMBL" id="JAVDWQ010000002">
    <property type="protein sequence ID" value="MDR7208822.1"/>
    <property type="molecule type" value="Genomic_DNA"/>
</dbReference>
<evidence type="ECO:0000313" key="2">
    <source>
        <dbReference type="Proteomes" id="UP001269081"/>
    </source>
</evidence>
<gene>
    <name evidence="1" type="ORF">J2W48_000752</name>
</gene>
<evidence type="ECO:0000313" key="1">
    <source>
        <dbReference type="EMBL" id="MDR7208822.1"/>
    </source>
</evidence>